<feature type="compositionally biased region" description="Pro residues" evidence="1">
    <location>
        <begin position="32"/>
        <end position="47"/>
    </location>
</feature>
<feature type="compositionally biased region" description="Low complexity" evidence="1">
    <location>
        <begin position="128"/>
        <end position="149"/>
    </location>
</feature>
<evidence type="ECO:0000256" key="1">
    <source>
        <dbReference type="SAM" id="MobiDB-lite"/>
    </source>
</evidence>
<dbReference type="EMBL" id="CAJNNV010008315">
    <property type="protein sequence ID" value="CAE8596050.1"/>
    <property type="molecule type" value="Genomic_DNA"/>
</dbReference>
<sequence length="244" mass="24543">MAATMRRSPDSTARSSEGFSSGCSSPELEAVGPPPPRTIKPPRPPGAQRPQPHIQGLQSEQRLGLVAASGESSARSLSRSSEVDAVVGRPSSRGQVPSLLSADSQGYPAPPSSASSAGLRFAPASEGSRATSSSLPSASTSPAAPASEAGLSSASTRTPSPGSAVAAAAGSGTLRGLSGMGSSRPTSAPSAGGQVQPPIRWKWHPQNAEKELRENGQGAGHLRGRKANLAAIREIQGRKESASG</sequence>
<evidence type="ECO:0000313" key="3">
    <source>
        <dbReference type="Proteomes" id="UP000654075"/>
    </source>
</evidence>
<keyword evidence="3" id="KW-1185">Reference proteome</keyword>
<gene>
    <name evidence="2" type="ORF">PGLA1383_LOCUS14523</name>
</gene>
<protein>
    <submittedName>
        <fullName evidence="2">Uncharacterized protein</fullName>
    </submittedName>
</protein>
<feature type="compositionally biased region" description="Low complexity" evidence="1">
    <location>
        <begin position="159"/>
        <end position="172"/>
    </location>
</feature>
<comment type="caution">
    <text evidence="2">The sequence shown here is derived from an EMBL/GenBank/DDBJ whole genome shotgun (WGS) entry which is preliminary data.</text>
</comment>
<dbReference type="AlphaFoldDB" id="A0A813EAU0"/>
<organism evidence="2 3">
    <name type="scientific">Polarella glacialis</name>
    <name type="common">Dinoflagellate</name>
    <dbReference type="NCBI Taxonomy" id="89957"/>
    <lineage>
        <taxon>Eukaryota</taxon>
        <taxon>Sar</taxon>
        <taxon>Alveolata</taxon>
        <taxon>Dinophyceae</taxon>
        <taxon>Suessiales</taxon>
        <taxon>Suessiaceae</taxon>
        <taxon>Polarella</taxon>
    </lineage>
</organism>
<feature type="region of interest" description="Disordered" evidence="1">
    <location>
        <begin position="1"/>
        <end position="227"/>
    </location>
</feature>
<proteinExistence type="predicted"/>
<name>A0A813EAU0_POLGL</name>
<feature type="compositionally biased region" description="Low complexity" evidence="1">
    <location>
        <begin position="15"/>
        <end position="25"/>
    </location>
</feature>
<evidence type="ECO:0000313" key="2">
    <source>
        <dbReference type="EMBL" id="CAE8596050.1"/>
    </source>
</evidence>
<accession>A0A813EAU0</accession>
<reference evidence="2" key="1">
    <citation type="submission" date="2021-02" db="EMBL/GenBank/DDBJ databases">
        <authorList>
            <person name="Dougan E. K."/>
            <person name="Rhodes N."/>
            <person name="Thang M."/>
            <person name="Chan C."/>
        </authorList>
    </citation>
    <scope>NUCLEOTIDE SEQUENCE</scope>
</reference>
<feature type="compositionally biased region" description="Low complexity" evidence="1">
    <location>
        <begin position="67"/>
        <end position="80"/>
    </location>
</feature>
<feature type="compositionally biased region" description="Polar residues" evidence="1">
    <location>
        <begin position="180"/>
        <end position="189"/>
    </location>
</feature>
<dbReference type="Proteomes" id="UP000654075">
    <property type="component" value="Unassembled WGS sequence"/>
</dbReference>
<dbReference type="OrthoDB" id="446858at2759"/>